<dbReference type="FunFam" id="2.60.20.10:FF:000002">
    <property type="entry name" value="Crystallin, beta B2"/>
    <property type="match status" value="1"/>
</dbReference>
<feature type="domain" description="Peptidase M14" evidence="18">
    <location>
        <begin position="231"/>
        <end position="526"/>
    </location>
</feature>
<feature type="region of interest" description="Disordered" evidence="15">
    <location>
        <begin position="1498"/>
        <end position="1517"/>
    </location>
</feature>
<feature type="domain" description="Beta/gamma crystallin 'Greek key'" evidence="17">
    <location>
        <begin position="105"/>
        <end position="146"/>
    </location>
</feature>
<dbReference type="OrthoDB" id="10249045at2759"/>
<evidence type="ECO:0000256" key="14">
    <source>
        <dbReference type="PROSITE-ProRule" id="PRU01379"/>
    </source>
</evidence>
<dbReference type="Gene3D" id="3.40.630.10">
    <property type="entry name" value="Zn peptidases"/>
    <property type="match status" value="3"/>
</dbReference>
<dbReference type="Proteomes" id="UP001152622">
    <property type="component" value="Chromosome 3"/>
</dbReference>
<dbReference type="GO" id="GO:0005615">
    <property type="term" value="C:extracellular space"/>
    <property type="evidence" value="ECO:0007669"/>
    <property type="project" value="TreeGrafter"/>
</dbReference>
<dbReference type="EMBL" id="JAINUF010000003">
    <property type="protein sequence ID" value="KAJ8367892.1"/>
    <property type="molecule type" value="Genomic_DNA"/>
</dbReference>
<dbReference type="PROSITE" id="PS52035">
    <property type="entry name" value="PEPTIDASE_M14"/>
    <property type="match status" value="3"/>
</dbReference>
<dbReference type="PROSITE" id="PS00133">
    <property type="entry name" value="CARBOXYPEPT_ZN_2"/>
    <property type="match status" value="2"/>
</dbReference>
<dbReference type="Gene3D" id="2.60.40.1120">
    <property type="entry name" value="Carboxypeptidase-like, regulatory domain"/>
    <property type="match status" value="2"/>
</dbReference>
<feature type="domain" description="Peptidase M14" evidence="18">
    <location>
        <begin position="1079"/>
        <end position="1363"/>
    </location>
</feature>
<feature type="transmembrane region" description="Helical" evidence="16">
    <location>
        <begin position="1437"/>
        <end position="1460"/>
    </location>
</feature>
<evidence type="ECO:0000256" key="6">
    <source>
        <dbReference type="ARBA" id="ARBA00022645"/>
    </source>
</evidence>
<keyword evidence="16" id="KW-1133">Transmembrane helix</keyword>
<evidence type="ECO:0000256" key="12">
    <source>
        <dbReference type="ARBA" id="ARBA00023049"/>
    </source>
</evidence>
<organism evidence="19 20">
    <name type="scientific">Synaphobranchus kaupii</name>
    <name type="common">Kaup's arrowtooth eel</name>
    <dbReference type="NCBI Taxonomy" id="118154"/>
    <lineage>
        <taxon>Eukaryota</taxon>
        <taxon>Metazoa</taxon>
        <taxon>Chordata</taxon>
        <taxon>Craniata</taxon>
        <taxon>Vertebrata</taxon>
        <taxon>Euteleostomi</taxon>
        <taxon>Actinopterygii</taxon>
        <taxon>Neopterygii</taxon>
        <taxon>Teleostei</taxon>
        <taxon>Anguilliformes</taxon>
        <taxon>Synaphobranchidae</taxon>
        <taxon>Synaphobranchus</taxon>
    </lineage>
</organism>
<evidence type="ECO:0000256" key="2">
    <source>
        <dbReference type="ARBA" id="ARBA00003689"/>
    </source>
</evidence>
<evidence type="ECO:0000256" key="9">
    <source>
        <dbReference type="ARBA" id="ARBA00022737"/>
    </source>
</evidence>
<dbReference type="Pfam" id="PF00030">
    <property type="entry name" value="Crystall"/>
    <property type="match status" value="2"/>
</dbReference>
<dbReference type="InterPro" id="IPR057246">
    <property type="entry name" value="CARBOXYPEPT_ZN_1"/>
</dbReference>
<dbReference type="InterPro" id="IPR057247">
    <property type="entry name" value="CARBOXYPEPT_ZN_2"/>
</dbReference>
<evidence type="ECO:0000256" key="16">
    <source>
        <dbReference type="SAM" id="Phobius"/>
    </source>
</evidence>
<dbReference type="FunFam" id="3.40.630.10:FF:000043">
    <property type="entry name" value="Carboxypeptidase D"/>
    <property type="match status" value="1"/>
</dbReference>
<dbReference type="CDD" id="cd06245">
    <property type="entry name" value="M14_CPD_III"/>
    <property type="match status" value="1"/>
</dbReference>
<dbReference type="CDD" id="cd03868">
    <property type="entry name" value="M14_CPD_I"/>
    <property type="match status" value="1"/>
</dbReference>
<dbReference type="Pfam" id="PF00246">
    <property type="entry name" value="Peptidase_M14"/>
    <property type="match status" value="3"/>
</dbReference>
<proteinExistence type="inferred from homology"/>
<dbReference type="GO" id="GO:0016485">
    <property type="term" value="P:protein processing"/>
    <property type="evidence" value="ECO:0007669"/>
    <property type="project" value="TreeGrafter"/>
</dbReference>
<accession>A0A9Q1J4A7</accession>
<evidence type="ECO:0008006" key="21">
    <source>
        <dbReference type="Google" id="ProtNLM"/>
    </source>
</evidence>
<dbReference type="SUPFAM" id="SSF49464">
    <property type="entry name" value="Carboxypeptidase regulatory domain-like"/>
    <property type="match status" value="2"/>
</dbReference>
<dbReference type="PRINTS" id="PR01367">
    <property type="entry name" value="BGCRYSTALLIN"/>
</dbReference>
<comment type="caution">
    <text evidence="14">Lacks conserved residue(s) required for the propagation of feature annotation.</text>
</comment>
<feature type="compositionally biased region" description="Low complexity" evidence="15">
    <location>
        <begin position="618"/>
        <end position="637"/>
    </location>
</feature>
<gene>
    <name evidence="19" type="ORF">SKAU_G00079200</name>
</gene>
<feature type="active site" description="Proton donor/acceptor" evidence="14">
    <location>
        <position position="496"/>
    </location>
</feature>
<dbReference type="SMART" id="SM00247">
    <property type="entry name" value="XTALbg"/>
    <property type="match status" value="2"/>
</dbReference>
<dbReference type="GO" id="GO:0004181">
    <property type="term" value="F:metallocarboxypeptidase activity"/>
    <property type="evidence" value="ECO:0007669"/>
    <property type="project" value="InterPro"/>
</dbReference>
<evidence type="ECO:0000259" key="17">
    <source>
        <dbReference type="PROSITE" id="PS50915"/>
    </source>
</evidence>
<dbReference type="InterPro" id="IPR011024">
    <property type="entry name" value="G_crystallin-like"/>
</dbReference>
<dbReference type="GO" id="GO:0006518">
    <property type="term" value="P:peptide metabolic process"/>
    <property type="evidence" value="ECO:0007669"/>
    <property type="project" value="TreeGrafter"/>
</dbReference>
<evidence type="ECO:0000256" key="1">
    <source>
        <dbReference type="ARBA" id="ARBA00001947"/>
    </source>
</evidence>
<dbReference type="PANTHER" id="PTHR11532">
    <property type="entry name" value="PROTEASE M14 CARBOXYPEPTIDASE"/>
    <property type="match status" value="1"/>
</dbReference>
<reference evidence="19" key="1">
    <citation type="journal article" date="2023" name="Science">
        <title>Genome structures resolve the early diversification of teleost fishes.</title>
        <authorList>
            <person name="Parey E."/>
            <person name="Louis A."/>
            <person name="Montfort J."/>
            <person name="Bouchez O."/>
            <person name="Roques C."/>
            <person name="Iampietro C."/>
            <person name="Lluch J."/>
            <person name="Castinel A."/>
            <person name="Donnadieu C."/>
            <person name="Desvignes T."/>
            <person name="Floi Bucao C."/>
            <person name="Jouanno E."/>
            <person name="Wen M."/>
            <person name="Mejri S."/>
            <person name="Dirks R."/>
            <person name="Jansen H."/>
            <person name="Henkel C."/>
            <person name="Chen W.J."/>
            <person name="Zahm M."/>
            <person name="Cabau C."/>
            <person name="Klopp C."/>
            <person name="Thompson A.W."/>
            <person name="Robinson-Rechavi M."/>
            <person name="Braasch I."/>
            <person name="Lecointre G."/>
            <person name="Bobe J."/>
            <person name="Postlethwait J.H."/>
            <person name="Berthelot C."/>
            <person name="Roest Crollius H."/>
            <person name="Guiguen Y."/>
        </authorList>
    </citation>
    <scope>NUCLEOTIDE SEQUENCE</scope>
    <source>
        <strain evidence="19">WJC10195</strain>
    </source>
</reference>
<comment type="similarity">
    <text evidence="3 14">Belongs to the peptidase M14 family.</text>
</comment>
<comment type="similarity">
    <text evidence="4">Belongs to the beta/gamma-crystallin family.</text>
</comment>
<evidence type="ECO:0000313" key="19">
    <source>
        <dbReference type="EMBL" id="KAJ8367892.1"/>
    </source>
</evidence>
<feature type="domain" description="Beta/gamma crystallin 'Greek key'" evidence="17">
    <location>
        <begin position="52"/>
        <end position="98"/>
    </location>
</feature>
<keyword evidence="16" id="KW-0472">Membrane</keyword>
<keyword evidence="6" id="KW-0121">Carboxypeptidase</keyword>
<keyword evidence="10" id="KW-0378">Hydrolase</keyword>
<feature type="compositionally biased region" description="Pro residues" evidence="15">
    <location>
        <begin position="644"/>
        <end position="653"/>
    </location>
</feature>
<evidence type="ECO:0000256" key="4">
    <source>
        <dbReference type="ARBA" id="ARBA00009646"/>
    </source>
</evidence>
<evidence type="ECO:0000256" key="8">
    <source>
        <dbReference type="ARBA" id="ARBA00022723"/>
    </source>
</evidence>
<keyword evidence="20" id="KW-1185">Reference proteome</keyword>
<dbReference type="InterPro" id="IPR033848">
    <property type="entry name" value="M14_CPD_III"/>
</dbReference>
<keyword evidence="11" id="KW-0862">Zinc</keyword>
<feature type="active site" description="Proton donor/acceptor" evidence="14">
    <location>
        <position position="919"/>
    </location>
</feature>
<dbReference type="SMART" id="SM00631">
    <property type="entry name" value="Zn_pept"/>
    <property type="match status" value="3"/>
</dbReference>
<dbReference type="InterPro" id="IPR050753">
    <property type="entry name" value="Peptidase_M14_domain"/>
</dbReference>
<keyword evidence="7" id="KW-0645">Protease</keyword>
<dbReference type="GO" id="GO:0008270">
    <property type="term" value="F:zinc ion binding"/>
    <property type="evidence" value="ECO:0007669"/>
    <property type="project" value="InterPro"/>
</dbReference>
<dbReference type="GO" id="GO:0005212">
    <property type="term" value="F:structural constituent of eye lens"/>
    <property type="evidence" value="ECO:0007669"/>
    <property type="project" value="UniProtKB-KW"/>
</dbReference>
<evidence type="ECO:0000256" key="3">
    <source>
        <dbReference type="ARBA" id="ARBA00005988"/>
    </source>
</evidence>
<dbReference type="PANTHER" id="PTHR11532:SF73">
    <property type="entry name" value="CARBOXYPEPTIDASE D"/>
    <property type="match status" value="1"/>
</dbReference>
<name>A0A9Q1J4A7_SYNKA</name>
<dbReference type="SUPFAM" id="SSF53187">
    <property type="entry name" value="Zn-dependent exopeptidases"/>
    <property type="match status" value="3"/>
</dbReference>
<keyword evidence="16" id="KW-0812">Transmembrane</keyword>
<comment type="function">
    <text evidence="2">Crystallins are the dominant structural components of the vertebrate eye lens.</text>
</comment>
<dbReference type="PROSITE" id="PS00132">
    <property type="entry name" value="CARBOXYPEPT_ZN_1"/>
    <property type="match status" value="2"/>
</dbReference>
<dbReference type="InterPro" id="IPR000834">
    <property type="entry name" value="Peptidase_M14"/>
</dbReference>
<keyword evidence="8" id="KW-0479">Metal-binding</keyword>
<dbReference type="FunFam" id="2.60.20.10:FF:000004">
    <property type="entry name" value="Crystallin beta A4"/>
    <property type="match status" value="1"/>
</dbReference>
<evidence type="ECO:0000256" key="10">
    <source>
        <dbReference type="ARBA" id="ARBA00022801"/>
    </source>
</evidence>
<feature type="domain" description="Beta/gamma crystallin 'Greek key'" evidence="17">
    <location>
        <begin position="12"/>
        <end position="51"/>
    </location>
</feature>
<evidence type="ECO:0000256" key="5">
    <source>
        <dbReference type="ARBA" id="ARBA00022613"/>
    </source>
</evidence>
<evidence type="ECO:0000256" key="11">
    <source>
        <dbReference type="ARBA" id="ARBA00022833"/>
    </source>
</evidence>
<dbReference type="InterPro" id="IPR001064">
    <property type="entry name" value="Beta/gamma_crystallin"/>
</dbReference>
<keyword evidence="5" id="KW-0273">Eye lens protein</keyword>
<dbReference type="PROSITE" id="PS50915">
    <property type="entry name" value="CRYSTALLIN_BETA_GAMMA"/>
    <property type="match status" value="3"/>
</dbReference>
<comment type="cofactor">
    <cofactor evidence="1">
        <name>Zn(2+)</name>
        <dbReference type="ChEBI" id="CHEBI:29105"/>
    </cofactor>
</comment>
<evidence type="ECO:0000256" key="15">
    <source>
        <dbReference type="SAM" id="MobiDB-lite"/>
    </source>
</evidence>
<dbReference type="InterPro" id="IPR008969">
    <property type="entry name" value="CarboxyPept-like_regulatory"/>
</dbReference>
<protein>
    <recommendedName>
        <fullName evidence="21">Carboxypeptidase D</fullName>
    </recommendedName>
</protein>
<sequence length="1517" mass="169888">MALTNPMPMGPWKVTVYDQEYFQGRRMEFTAACQNIMECGMDNIRSLKVECGAWVGYEHSSFCGQQFVLERGDYPRWNAWSGNNAYHIERMMSFRPVCSANHKDCRMMVFENENFMGRQWEMCDDYPSLQAMGWFNNEIGSMQIQSGAWVCYQFPGYRGYQYIMECDRHGGEYKHYREWGTHAQTFQIQSIRRIQQANANDLSLNLFAVCEARATRSSTEEVTLALESYNKYYNYANLTLLLKSLADKYPHIANLSSVGQSLQGRELWVVRITKDPAVDGPGKPKLKYVGNMHGDETVSRQVLVYLVEHLLTRYGEDPRITDLVNNTDINIMPSMNPDGFEKSVEGDCRGEHGGRENAKNLDLNRSFPDQFDIISVPKEDVPEVTAVTKWILDNRFVLSGNLHGGTVVASYPYDDSKTHDPQGRYSKSPDDALFRYLAQTYADRNPFMRTGEPNCPDAPLETFKGGIVNGAQWYDVSGGMQDYNYLKANCLEITMELSCCKHPPASQLPTEWDNNRESLLAYMEKVHIGVRGYVREAENGTVLSDVRIAVAGINHNVTTGRFGDYYRLLLPGNYNITASLPGYLPMAVEGVQVLEGKAIELNFTLAAVRVESAPSPPASTAAVPSTSTGSSSETPASNGSSTPGTPPTPPQPVQPQDFRHHHYNDMELFLRRYNTEFPAITSLYSIGKSVQNRDLYVMEITDNPGEHEAGEPEFKYIGNMHGNEVVGREVLLNLIEYLCHNYGSDPEVTQLVNSTRIHIMPSMNPDGYELAQEGDVKGYLGRNNSKNFDLNRNFPDQFVSIPDPQQPETIAVMNWLRMHPFVLSANLHGGSLVVNYPYDDNAQGRKAYSRSPDDGVFQMVSLAYAQGNPLMHKGVPCAELYPGEFFPDGITNGAGWYNVPGGMQDWNYLNTNCFEVTIELGCVKYPLAKDLPLYWEQNRQSLLQFIQQVHRGVKGMVMDGKDGTGISNATITVAEVDHAITTNKAGDYWRLLVAGTYQLTASARGYTPVTVYATVPAEGVEQVDFRLMRVRSEEGAGPKGPPPTRDPTEEEFERFIKELSSESGLEKLLQSTAPHSSFRYRDYKELSEFLRGLTYNFPEITHLQSLGQSVEFRTIWALEISNMPKEEEPAEPKIRFVGGIHGNAPVGTELLLEFAAFLCINYAKSPAVTKLIDRTRIIILPLVNPDGRELAKEKQCSSTVGLTNAHRKDLDTDFFGNASQRFLGLQPETEAVMKLIQTKGFTLSVALDGGSLLATYPYNKPVQPVENEDTLKYLASVYSNNHPTMHLGRPGCPNSQVENIPGGVLRAAEWHSHMGSMKDFSLDFGHCPEITVYTSCCLFPEADLLSSLWAENRKSLISMLVEVHKGVKGVVKDKSGRAIVGAMIVLNGGVRAHNIEAVADGYQQQRQKVFVSSYEAASSIIIEFDMDNHIFGLPREFVVATAAASMTALVITACIIWCVCSAKSTRQKDGFHRLRQHRDDYEDDIRLTSMGSEKSLLTHEFQDESESEEDTLYANKL</sequence>
<dbReference type="Gene3D" id="2.60.20.10">
    <property type="entry name" value="Crystallins"/>
    <property type="match status" value="2"/>
</dbReference>
<evidence type="ECO:0000259" key="18">
    <source>
        <dbReference type="PROSITE" id="PS52035"/>
    </source>
</evidence>
<evidence type="ECO:0000313" key="20">
    <source>
        <dbReference type="Proteomes" id="UP001152622"/>
    </source>
</evidence>
<keyword evidence="13" id="KW-0325">Glycoprotein</keyword>
<dbReference type="SUPFAM" id="SSF49695">
    <property type="entry name" value="gamma-Crystallin-like"/>
    <property type="match status" value="1"/>
</dbReference>
<evidence type="ECO:0000256" key="13">
    <source>
        <dbReference type="ARBA" id="ARBA00023180"/>
    </source>
</evidence>
<dbReference type="CDD" id="cd11308">
    <property type="entry name" value="Peptidase_M14NE-CP-C_like"/>
    <property type="match status" value="2"/>
</dbReference>
<comment type="caution">
    <text evidence="19">The sequence shown here is derived from an EMBL/GenBank/DDBJ whole genome shotgun (WGS) entry which is preliminary data.</text>
</comment>
<feature type="region of interest" description="Disordered" evidence="15">
    <location>
        <begin position="614"/>
        <end position="658"/>
    </location>
</feature>
<feature type="domain" description="Peptidase M14" evidence="18">
    <location>
        <begin position="659"/>
        <end position="949"/>
    </location>
</feature>
<dbReference type="FunFam" id="3.40.630.10:FF:000020">
    <property type="entry name" value="Carboxypeptidase D"/>
    <property type="match status" value="1"/>
</dbReference>
<evidence type="ECO:0000256" key="7">
    <source>
        <dbReference type="ARBA" id="ARBA00022670"/>
    </source>
</evidence>
<keyword evidence="12" id="KW-0482">Metalloprotease</keyword>
<dbReference type="FunFam" id="3.40.630.10:FF:000026">
    <property type="entry name" value="Carboxypeptidase D"/>
    <property type="match status" value="1"/>
</dbReference>
<keyword evidence="9" id="KW-0677">Repeat</keyword>
<dbReference type="Pfam" id="PF13620">
    <property type="entry name" value="CarboxypepD_reg"/>
    <property type="match status" value="2"/>
</dbReference>